<gene>
    <name evidence="1" type="ORF">NCTC12877_02612</name>
</gene>
<proteinExistence type="predicted"/>
<dbReference type="AlphaFoldDB" id="A0A378R4S9"/>
<evidence type="ECO:0000313" key="2">
    <source>
        <dbReference type="Proteomes" id="UP000254065"/>
    </source>
</evidence>
<accession>A0A378R4S9</accession>
<organism evidence="1 2">
    <name type="scientific">Moraxella caprae</name>
    <dbReference type="NCBI Taxonomy" id="90240"/>
    <lineage>
        <taxon>Bacteria</taxon>
        <taxon>Pseudomonadati</taxon>
        <taxon>Pseudomonadota</taxon>
        <taxon>Gammaproteobacteria</taxon>
        <taxon>Moraxellales</taxon>
        <taxon>Moraxellaceae</taxon>
        <taxon>Moraxella</taxon>
    </lineage>
</organism>
<keyword evidence="2" id="KW-1185">Reference proteome</keyword>
<name>A0A378R4S9_9GAMM</name>
<protein>
    <submittedName>
        <fullName evidence="1">Uncharacterized protein</fullName>
    </submittedName>
</protein>
<reference evidence="1 2" key="1">
    <citation type="submission" date="2018-06" db="EMBL/GenBank/DDBJ databases">
        <authorList>
            <consortium name="Pathogen Informatics"/>
            <person name="Doyle S."/>
        </authorList>
    </citation>
    <scope>NUCLEOTIDE SEQUENCE [LARGE SCALE GENOMIC DNA]</scope>
    <source>
        <strain evidence="1 2">NCTC12877</strain>
    </source>
</reference>
<evidence type="ECO:0000313" key="1">
    <source>
        <dbReference type="EMBL" id="STZ09591.1"/>
    </source>
</evidence>
<dbReference type="EMBL" id="UGQB01000004">
    <property type="protein sequence ID" value="STZ09591.1"/>
    <property type="molecule type" value="Genomic_DNA"/>
</dbReference>
<dbReference type="Proteomes" id="UP000254065">
    <property type="component" value="Unassembled WGS sequence"/>
</dbReference>
<sequence>MVLKNDIIIKNNIICCHDNIEKNQKIMLK</sequence>